<dbReference type="PROSITE" id="PS51337">
    <property type="entry name" value="B12_BINDING_NTER"/>
    <property type="match status" value="1"/>
</dbReference>
<dbReference type="InterPro" id="IPR006158">
    <property type="entry name" value="Cobalamin-bd"/>
</dbReference>
<dbReference type="Gene3D" id="3.40.50.280">
    <property type="entry name" value="Cobalamin-binding domain"/>
    <property type="match status" value="1"/>
</dbReference>
<evidence type="ECO:0000313" key="5">
    <source>
        <dbReference type="EMBL" id="MDE1469405.1"/>
    </source>
</evidence>
<dbReference type="InterPro" id="IPR003759">
    <property type="entry name" value="Cbl-bd_cap"/>
</dbReference>
<name>A0ABT5UKT6_EUBLI</name>
<dbReference type="Pfam" id="PF02607">
    <property type="entry name" value="B12-binding_2"/>
    <property type="match status" value="1"/>
</dbReference>
<dbReference type="RefSeq" id="WP_227206099.1">
    <property type="nucleotide sequence ID" value="NZ_JAJCLO010000003.1"/>
</dbReference>
<dbReference type="SMART" id="SM01018">
    <property type="entry name" value="B12-binding_2"/>
    <property type="match status" value="1"/>
</dbReference>
<evidence type="ECO:0000259" key="4">
    <source>
        <dbReference type="PROSITE" id="PS51337"/>
    </source>
</evidence>
<reference evidence="5 6" key="1">
    <citation type="submission" date="2023-02" db="EMBL/GenBank/DDBJ databases">
        <title>Comparative genome analysis of Eubacterium limosum species.</title>
        <authorList>
            <person name="Bak J.E."/>
        </authorList>
    </citation>
    <scope>NUCLEOTIDE SEQUENCE [LARGE SCALE GENOMIC DNA]</scope>
    <source>
        <strain evidence="5 6">KGMB01548</strain>
    </source>
</reference>
<evidence type="ECO:0000256" key="2">
    <source>
        <dbReference type="ARBA" id="ARBA00023285"/>
    </source>
</evidence>
<keyword evidence="1" id="KW-0479">Metal-binding</keyword>
<feature type="domain" description="B12-binding" evidence="3">
    <location>
        <begin position="88"/>
        <end position="206"/>
    </location>
</feature>
<dbReference type="CDD" id="cd02070">
    <property type="entry name" value="corrinoid_protein_B12-BD"/>
    <property type="match status" value="1"/>
</dbReference>
<feature type="domain" description="B12-binding N-terminal" evidence="4">
    <location>
        <begin position="1"/>
        <end position="88"/>
    </location>
</feature>
<gene>
    <name evidence="5" type="ORF">PTZ04_03955</name>
</gene>
<dbReference type="InterPro" id="IPR050554">
    <property type="entry name" value="Met_Synthase/Corrinoid"/>
</dbReference>
<dbReference type="EMBL" id="JAQSVD010000002">
    <property type="protein sequence ID" value="MDE1469405.1"/>
    <property type="molecule type" value="Genomic_DNA"/>
</dbReference>
<dbReference type="SUPFAM" id="SSF47644">
    <property type="entry name" value="Methionine synthase domain"/>
    <property type="match status" value="1"/>
</dbReference>
<keyword evidence="6" id="KW-1185">Reference proteome</keyword>
<evidence type="ECO:0000256" key="1">
    <source>
        <dbReference type="ARBA" id="ARBA00022723"/>
    </source>
</evidence>
<sequence length="206" mass="21451">MSNYAMISDYVVSGNENGVVNEVNAALSGNAAPLEIINDGLLTGMNVVGEKFANGEMFVPEVLMAARAMNAGMDIVMPLLAEGDVTSLGTVVIGTVKGDLHDIGKNLVVMMLESAGFKVVNLGVDAKKEAFVEAAKENNADIVAMSAMLTTTMTYMDEIIKTCKDAGIDAKYMIGGAPVTPAYAEKISAIYTADASTAAEKAKALV</sequence>
<keyword evidence="2" id="KW-0170">Cobalt</keyword>
<dbReference type="PROSITE" id="PS51332">
    <property type="entry name" value="B12_BINDING"/>
    <property type="match status" value="1"/>
</dbReference>
<dbReference type="InterPro" id="IPR036594">
    <property type="entry name" value="Meth_synthase_dom"/>
</dbReference>
<dbReference type="Proteomes" id="UP001215087">
    <property type="component" value="Unassembled WGS sequence"/>
</dbReference>
<dbReference type="PANTHER" id="PTHR45833">
    <property type="entry name" value="METHIONINE SYNTHASE"/>
    <property type="match status" value="1"/>
</dbReference>
<dbReference type="Pfam" id="PF02310">
    <property type="entry name" value="B12-binding"/>
    <property type="match status" value="1"/>
</dbReference>
<proteinExistence type="predicted"/>
<dbReference type="InterPro" id="IPR036724">
    <property type="entry name" value="Cobalamin-bd_sf"/>
</dbReference>
<protein>
    <submittedName>
        <fullName evidence="5">Corrinoid protein</fullName>
    </submittedName>
</protein>
<evidence type="ECO:0000259" key="3">
    <source>
        <dbReference type="PROSITE" id="PS51332"/>
    </source>
</evidence>
<organism evidence="5 6">
    <name type="scientific">Eubacterium limosum</name>
    <dbReference type="NCBI Taxonomy" id="1736"/>
    <lineage>
        <taxon>Bacteria</taxon>
        <taxon>Bacillati</taxon>
        <taxon>Bacillota</taxon>
        <taxon>Clostridia</taxon>
        <taxon>Eubacteriales</taxon>
        <taxon>Eubacteriaceae</taxon>
        <taxon>Eubacterium</taxon>
    </lineage>
</organism>
<evidence type="ECO:0000313" key="6">
    <source>
        <dbReference type="Proteomes" id="UP001215087"/>
    </source>
</evidence>
<dbReference type="PANTHER" id="PTHR45833:SF1">
    <property type="entry name" value="METHIONINE SYNTHASE"/>
    <property type="match status" value="1"/>
</dbReference>
<accession>A0ABT5UKT6</accession>
<comment type="caution">
    <text evidence="5">The sequence shown here is derived from an EMBL/GenBank/DDBJ whole genome shotgun (WGS) entry which is preliminary data.</text>
</comment>
<dbReference type="Gene3D" id="1.10.1240.10">
    <property type="entry name" value="Methionine synthase domain"/>
    <property type="match status" value="1"/>
</dbReference>
<dbReference type="SUPFAM" id="SSF52242">
    <property type="entry name" value="Cobalamin (vitamin B12)-binding domain"/>
    <property type="match status" value="1"/>
</dbReference>